<name>A0A1T4L050_9ENTE</name>
<evidence type="ECO:0000256" key="2">
    <source>
        <dbReference type="SAM" id="Phobius"/>
    </source>
</evidence>
<evidence type="ECO:0000313" key="4">
    <source>
        <dbReference type="Proteomes" id="UP000190328"/>
    </source>
</evidence>
<evidence type="ECO:0000256" key="1">
    <source>
        <dbReference type="SAM" id="Coils"/>
    </source>
</evidence>
<evidence type="ECO:0000313" key="3">
    <source>
        <dbReference type="EMBL" id="SJZ47917.1"/>
    </source>
</evidence>
<dbReference type="AlphaFoldDB" id="A0A1T4L050"/>
<feature type="transmembrane region" description="Helical" evidence="2">
    <location>
        <begin position="213"/>
        <end position="240"/>
    </location>
</feature>
<proteinExistence type="predicted"/>
<feature type="transmembrane region" description="Helical" evidence="2">
    <location>
        <begin position="164"/>
        <end position="186"/>
    </location>
</feature>
<sequence length="383" mass="45076">MNLLKLEWKTLVRSKFIFIVPSFFLIMFGLLFLLNIQDNHEEIWRMKNELNQLNAQGEMGISLNATEDIRKDFEEKAKKREEAYRDVVISGFRKDKTTYVKDYIKVLDYWLDMIPDSEAGTEFKKEKLLYEQIVKNKNTLIFESANSNDDEKQKPTLNALKQGFFTLLPTHYIMLFLSLLIGFLFYQAEKSKSKELVAMLPVANWKKSVHRLVFFYGYLCIPFLIMLGLFFIVNSAFYGIGEWNYPVVVLQSKKVPILMTQADFFKQFLVLILLFFLFIVLFNYIIARWTKHIVPIFIGNILIFLSENAPFFQTEQMLEIRKWFVGSYANIARIILRPEERGMVELSMNGFYPTFLQSIVVICLAIFICLALIVVTEFRRVRV</sequence>
<feature type="transmembrane region" description="Helical" evidence="2">
    <location>
        <begin position="355"/>
        <end position="375"/>
    </location>
</feature>
<dbReference type="RefSeq" id="WP_078806416.1">
    <property type="nucleotide sequence ID" value="NZ_FUXI01000004.1"/>
</dbReference>
<feature type="transmembrane region" description="Helical" evidence="2">
    <location>
        <begin position="16"/>
        <end position="36"/>
    </location>
</feature>
<feature type="transmembrane region" description="Helical" evidence="2">
    <location>
        <begin position="268"/>
        <end position="286"/>
    </location>
</feature>
<dbReference type="Proteomes" id="UP000190328">
    <property type="component" value="Unassembled WGS sequence"/>
</dbReference>
<feature type="transmembrane region" description="Helical" evidence="2">
    <location>
        <begin position="293"/>
        <end position="312"/>
    </location>
</feature>
<feature type="coiled-coil region" evidence="1">
    <location>
        <begin position="36"/>
        <end position="83"/>
    </location>
</feature>
<organism evidence="3 4">
    <name type="scientific">Pilibacter termitis</name>
    <dbReference type="NCBI Taxonomy" id="263852"/>
    <lineage>
        <taxon>Bacteria</taxon>
        <taxon>Bacillati</taxon>
        <taxon>Bacillota</taxon>
        <taxon>Bacilli</taxon>
        <taxon>Lactobacillales</taxon>
        <taxon>Enterococcaceae</taxon>
        <taxon>Pilibacter</taxon>
    </lineage>
</organism>
<dbReference type="STRING" id="263852.SAMN02745116_00452"/>
<keyword evidence="4" id="KW-1185">Reference proteome</keyword>
<evidence type="ECO:0008006" key="5">
    <source>
        <dbReference type="Google" id="ProtNLM"/>
    </source>
</evidence>
<dbReference type="EMBL" id="FUXI01000004">
    <property type="protein sequence ID" value="SJZ47917.1"/>
    <property type="molecule type" value="Genomic_DNA"/>
</dbReference>
<reference evidence="3 4" key="1">
    <citation type="submission" date="2017-02" db="EMBL/GenBank/DDBJ databases">
        <authorList>
            <person name="Peterson S.W."/>
        </authorList>
    </citation>
    <scope>NUCLEOTIDE SEQUENCE [LARGE SCALE GENOMIC DNA]</scope>
    <source>
        <strain evidence="3 4">ATCC BAA-1030</strain>
    </source>
</reference>
<keyword evidence="1" id="KW-0175">Coiled coil</keyword>
<keyword evidence="2" id="KW-0812">Transmembrane</keyword>
<dbReference type="OrthoDB" id="2200308at2"/>
<keyword evidence="2" id="KW-1133">Transmembrane helix</keyword>
<gene>
    <name evidence="3" type="ORF">SAMN02745116_00452</name>
</gene>
<keyword evidence="2" id="KW-0472">Membrane</keyword>
<protein>
    <recommendedName>
        <fullName evidence="5">ABC-2 family transporter protein</fullName>
    </recommendedName>
</protein>
<accession>A0A1T4L050</accession>